<feature type="region of interest" description="Disordered" evidence="13">
    <location>
        <begin position="181"/>
        <end position="204"/>
    </location>
</feature>
<feature type="transmembrane region" description="Helical" evidence="14">
    <location>
        <begin position="226"/>
        <end position="249"/>
    </location>
</feature>
<comment type="subcellular location">
    <subcellularLocation>
        <location evidence="2">Cell membrane</location>
        <location evidence="2">Sarcolemma</location>
        <topology evidence="2">Single-pass type II membrane protein</topology>
    </subcellularLocation>
    <subcellularLocation>
        <location evidence="1">Cytoplasm</location>
        <location evidence="1">Cytoskeleton</location>
    </subcellularLocation>
</comment>
<keyword evidence="6 14" id="KW-0812">Transmembrane</keyword>
<keyword evidence="11" id="KW-0325">Glycoprotein</keyword>
<keyword evidence="10" id="KW-1015">Disulfide bond</keyword>
<dbReference type="InterPro" id="IPR006875">
    <property type="entry name" value="Sarcoglycan"/>
</dbReference>
<evidence type="ECO:0000256" key="7">
    <source>
        <dbReference type="ARBA" id="ARBA00022968"/>
    </source>
</evidence>
<reference evidence="16" key="1">
    <citation type="submission" date="2025-08" db="UniProtKB">
        <authorList>
            <consortium name="RefSeq"/>
        </authorList>
    </citation>
    <scope>IDENTIFICATION</scope>
    <source>
        <tissue evidence="16">Whole organism</tissue>
    </source>
</reference>
<keyword evidence="7" id="KW-0735">Signal-anchor</keyword>
<comment type="similarity">
    <text evidence="3">Belongs to the sarcoglycan beta/delta/gamma/zeta family.</text>
</comment>
<dbReference type="PANTHER" id="PTHR12939">
    <property type="entry name" value="SARCOGLYCAN"/>
    <property type="match status" value="1"/>
</dbReference>
<keyword evidence="15" id="KW-1185">Reference proteome</keyword>
<keyword evidence="4" id="KW-1003">Cell membrane</keyword>
<dbReference type="GO" id="GO:0042383">
    <property type="term" value="C:sarcolemma"/>
    <property type="evidence" value="ECO:0007669"/>
    <property type="project" value="UniProtKB-SubCell"/>
</dbReference>
<dbReference type="GeneID" id="113213496"/>
<dbReference type="Pfam" id="PF04790">
    <property type="entry name" value="Sarcoglycan_1"/>
    <property type="match status" value="1"/>
</dbReference>
<evidence type="ECO:0000256" key="13">
    <source>
        <dbReference type="SAM" id="MobiDB-lite"/>
    </source>
</evidence>
<dbReference type="GO" id="GO:0005856">
    <property type="term" value="C:cytoskeleton"/>
    <property type="evidence" value="ECO:0007669"/>
    <property type="project" value="UniProtKB-SubCell"/>
</dbReference>
<evidence type="ECO:0000256" key="12">
    <source>
        <dbReference type="ARBA" id="ARBA00023212"/>
    </source>
</evidence>
<gene>
    <name evidence="16" type="primary">LOC113213496</name>
</gene>
<evidence type="ECO:0000256" key="11">
    <source>
        <dbReference type="ARBA" id="ARBA00023180"/>
    </source>
</evidence>
<dbReference type="Proteomes" id="UP000504606">
    <property type="component" value="Unplaced"/>
</dbReference>
<sequence>MLAMQPDGLYYRGDDEDAVTPETPLSDAATAIVMNSAYEPSTSTNGVLAHHVVGDHLLEDMHMGVHLDGRLVGSLVGSLQSLGPGPPLGAMGPSMSSLQRHAGGKRVLFVSGGGGDPQGHPAHRHHHDMDSGEEADDGWGPSPGNAHHQWSTPLVAATSRPQVKLPWTSCWRRRELLATPRPRAPRVRPDSSMDSSRTQRGESVSADWTATHHNFHVGIYGWRKRCLYLLILALLVMVIVNLALTLWVLKVMEFSSEGMGQLRVVRDGLQLNGQAMVMDALIASNIRSRRGQPITIESSRNFTLNVRDEAGAVASQMYLDKNRLECATGGFRVEDSRGRTLFSADKKEVVVGASLLRVTGQGGAVFNSSVQTPAVRADSGSDLRLESPTRRLSVHAPMGVAIESRAGDISASCLTDLKLQSVAGSIRLDAARVMLPGMRMSVAEAGRGQAPKGRQEGRRRDEIYQLCMCGNGKLFLSAAEGLCAADDDSSVCR</sequence>
<dbReference type="RefSeq" id="XP_052127966.1">
    <property type="nucleotide sequence ID" value="XM_052272006.1"/>
</dbReference>
<evidence type="ECO:0000256" key="5">
    <source>
        <dbReference type="ARBA" id="ARBA00022490"/>
    </source>
</evidence>
<proteinExistence type="inferred from homology"/>
<evidence type="ECO:0000256" key="10">
    <source>
        <dbReference type="ARBA" id="ARBA00023157"/>
    </source>
</evidence>
<evidence type="ECO:0000256" key="9">
    <source>
        <dbReference type="ARBA" id="ARBA00023136"/>
    </source>
</evidence>
<dbReference type="InterPro" id="IPR039972">
    <property type="entry name" value="Sarcoglycan_gamma/delta/zeta"/>
</dbReference>
<feature type="region of interest" description="Disordered" evidence="13">
    <location>
        <begin position="1"/>
        <end position="22"/>
    </location>
</feature>
<keyword evidence="5" id="KW-0963">Cytoplasm</keyword>
<evidence type="ECO:0000313" key="16">
    <source>
        <dbReference type="RefSeq" id="XP_052127966.1"/>
    </source>
</evidence>
<evidence type="ECO:0000256" key="8">
    <source>
        <dbReference type="ARBA" id="ARBA00022989"/>
    </source>
</evidence>
<organism evidence="15 16">
    <name type="scientific">Frankliniella occidentalis</name>
    <name type="common">Western flower thrips</name>
    <name type="synonym">Euthrips occidentalis</name>
    <dbReference type="NCBI Taxonomy" id="133901"/>
    <lineage>
        <taxon>Eukaryota</taxon>
        <taxon>Metazoa</taxon>
        <taxon>Ecdysozoa</taxon>
        <taxon>Arthropoda</taxon>
        <taxon>Hexapoda</taxon>
        <taxon>Insecta</taxon>
        <taxon>Pterygota</taxon>
        <taxon>Neoptera</taxon>
        <taxon>Paraneoptera</taxon>
        <taxon>Thysanoptera</taxon>
        <taxon>Terebrantia</taxon>
        <taxon>Thripoidea</taxon>
        <taxon>Thripidae</taxon>
        <taxon>Frankliniella</taxon>
    </lineage>
</organism>
<protein>
    <submittedName>
        <fullName evidence="16">Delta-sarcoglycan isoform X1</fullName>
    </submittedName>
</protein>
<keyword evidence="8 14" id="KW-1133">Transmembrane helix</keyword>
<evidence type="ECO:0000256" key="3">
    <source>
        <dbReference type="ARBA" id="ARBA00007574"/>
    </source>
</evidence>
<evidence type="ECO:0000256" key="14">
    <source>
        <dbReference type="SAM" id="Phobius"/>
    </source>
</evidence>
<dbReference type="GO" id="GO:0016012">
    <property type="term" value="C:sarcoglycan complex"/>
    <property type="evidence" value="ECO:0007669"/>
    <property type="project" value="InterPro"/>
</dbReference>
<dbReference type="KEGG" id="foc:113213496"/>
<feature type="region of interest" description="Disordered" evidence="13">
    <location>
        <begin position="111"/>
        <end position="149"/>
    </location>
</feature>
<evidence type="ECO:0000256" key="4">
    <source>
        <dbReference type="ARBA" id="ARBA00022475"/>
    </source>
</evidence>
<dbReference type="GO" id="GO:0060047">
    <property type="term" value="P:heart contraction"/>
    <property type="evidence" value="ECO:0007669"/>
    <property type="project" value="TreeGrafter"/>
</dbReference>
<accession>A0A9C6X2K0</accession>
<keyword evidence="12" id="KW-0206">Cytoskeleton</keyword>
<evidence type="ECO:0000313" key="15">
    <source>
        <dbReference type="Proteomes" id="UP000504606"/>
    </source>
</evidence>
<keyword evidence="9 14" id="KW-0472">Membrane</keyword>
<name>A0A9C6X2K0_FRAOC</name>
<evidence type="ECO:0000256" key="1">
    <source>
        <dbReference type="ARBA" id="ARBA00004245"/>
    </source>
</evidence>
<dbReference type="PANTHER" id="PTHR12939:SF10">
    <property type="entry name" value="EG:4F1.1 PROTEIN"/>
    <property type="match status" value="1"/>
</dbReference>
<evidence type="ECO:0000256" key="2">
    <source>
        <dbReference type="ARBA" id="ARBA00004274"/>
    </source>
</evidence>
<dbReference type="AlphaFoldDB" id="A0A9C6X2K0"/>
<evidence type="ECO:0000256" key="6">
    <source>
        <dbReference type="ARBA" id="ARBA00022692"/>
    </source>
</evidence>
<feature type="compositionally biased region" description="Polar residues" evidence="13">
    <location>
        <begin position="192"/>
        <end position="204"/>
    </location>
</feature>
<dbReference type="OrthoDB" id="8881719at2759"/>